<reference evidence="1" key="1">
    <citation type="submission" date="2021-08" db="EMBL/GenBank/DDBJ databases">
        <title>The first chromosome-level gecko genome reveals the dynamic sex chromosomes of Neotropical dwarf geckos (Sphaerodactylidae: Sphaerodactylus).</title>
        <authorList>
            <person name="Pinto B.J."/>
            <person name="Keating S.E."/>
            <person name="Gamble T."/>
        </authorList>
    </citation>
    <scope>NUCLEOTIDE SEQUENCE</scope>
    <source>
        <strain evidence="1">TG3544</strain>
    </source>
</reference>
<dbReference type="EMBL" id="CM037616">
    <property type="protein sequence ID" value="KAH7991515.1"/>
    <property type="molecule type" value="Genomic_DNA"/>
</dbReference>
<accession>A0ACB8EG82</accession>
<comment type="caution">
    <text evidence="1">The sequence shown here is derived from an EMBL/GenBank/DDBJ whole genome shotgun (WGS) entry which is preliminary data.</text>
</comment>
<gene>
    <name evidence="1" type="ORF">K3G42_006940</name>
</gene>
<organism evidence="1 2">
    <name type="scientific">Sphaerodactylus townsendi</name>
    <dbReference type="NCBI Taxonomy" id="933632"/>
    <lineage>
        <taxon>Eukaryota</taxon>
        <taxon>Metazoa</taxon>
        <taxon>Chordata</taxon>
        <taxon>Craniata</taxon>
        <taxon>Vertebrata</taxon>
        <taxon>Euteleostomi</taxon>
        <taxon>Lepidosauria</taxon>
        <taxon>Squamata</taxon>
        <taxon>Bifurcata</taxon>
        <taxon>Gekkota</taxon>
        <taxon>Sphaerodactylidae</taxon>
        <taxon>Sphaerodactylus</taxon>
    </lineage>
</organism>
<protein>
    <submittedName>
        <fullName evidence="1">Uncharacterized protein</fullName>
    </submittedName>
</protein>
<name>A0ACB8EG82_9SAUR</name>
<evidence type="ECO:0000313" key="2">
    <source>
        <dbReference type="Proteomes" id="UP000827872"/>
    </source>
</evidence>
<sequence length="109" mass="12415">MPVQICLIVYMVGRVQELASCRAVDLHALKTLQMLLFISLDSEFSAILALHILKQIFTASGTAVLLLYVFIRWILKRFVLSKDPFWTQSPETLCGRRRACTLEGVAREM</sequence>
<evidence type="ECO:0000313" key="1">
    <source>
        <dbReference type="EMBL" id="KAH7991515.1"/>
    </source>
</evidence>
<dbReference type="Proteomes" id="UP000827872">
    <property type="component" value="Linkage Group LG03"/>
</dbReference>
<keyword evidence="2" id="KW-1185">Reference proteome</keyword>
<proteinExistence type="predicted"/>